<evidence type="ECO:0000313" key="2">
    <source>
        <dbReference type="EMBL" id="KKN98437.1"/>
    </source>
</evidence>
<gene>
    <name evidence="2" type="ORF">LCGC14_0145320</name>
</gene>
<organism evidence="2">
    <name type="scientific">marine sediment metagenome</name>
    <dbReference type="NCBI Taxonomy" id="412755"/>
    <lineage>
        <taxon>unclassified sequences</taxon>
        <taxon>metagenomes</taxon>
        <taxon>ecological metagenomes</taxon>
    </lineage>
</organism>
<reference evidence="2" key="1">
    <citation type="journal article" date="2015" name="Nature">
        <title>Complex archaea that bridge the gap between prokaryotes and eukaryotes.</title>
        <authorList>
            <person name="Spang A."/>
            <person name="Saw J.H."/>
            <person name="Jorgensen S.L."/>
            <person name="Zaremba-Niedzwiedzka K."/>
            <person name="Martijn J."/>
            <person name="Lind A.E."/>
            <person name="van Eijk R."/>
            <person name="Schleper C."/>
            <person name="Guy L."/>
            <person name="Ettema T.J."/>
        </authorList>
    </citation>
    <scope>NUCLEOTIDE SEQUENCE</scope>
</reference>
<name>A0A0F9VF81_9ZZZZ</name>
<proteinExistence type="predicted"/>
<dbReference type="Pfam" id="PF03819">
    <property type="entry name" value="MazG"/>
    <property type="match status" value="1"/>
</dbReference>
<dbReference type="Gene3D" id="1.10.287.1080">
    <property type="entry name" value="MazG-like"/>
    <property type="match status" value="1"/>
</dbReference>
<dbReference type="InterPro" id="IPR004518">
    <property type="entry name" value="MazG-like_dom"/>
</dbReference>
<evidence type="ECO:0000259" key="1">
    <source>
        <dbReference type="Pfam" id="PF03819"/>
    </source>
</evidence>
<protein>
    <recommendedName>
        <fullName evidence="1">NTP pyrophosphohydrolase MazG-like domain-containing protein</fullName>
    </recommendedName>
</protein>
<comment type="caution">
    <text evidence="2">The sequence shown here is derived from an EMBL/GenBank/DDBJ whole genome shotgun (WGS) entry which is preliminary data.</text>
</comment>
<dbReference type="AlphaFoldDB" id="A0A0F9VF81"/>
<dbReference type="SUPFAM" id="SSF101386">
    <property type="entry name" value="all-alpha NTP pyrophosphatases"/>
    <property type="match status" value="1"/>
</dbReference>
<dbReference type="EMBL" id="LAZR01000051">
    <property type="protein sequence ID" value="KKN98437.1"/>
    <property type="molecule type" value="Genomic_DNA"/>
</dbReference>
<feature type="domain" description="NTP pyrophosphohydrolase MazG-like" evidence="1">
    <location>
        <begin position="47"/>
        <end position="81"/>
    </location>
</feature>
<sequence>MNQEPGELRKHITYEDQGDAERFVNEILHKAKMKHGRGAFINKHEALGILIEEIYELVKAVHSNDEEKVKHELADVALTAIWAIASIDVNAG</sequence>
<accession>A0A0F9VF81</accession>